<comment type="caution">
    <text evidence="7">The sequence shown here is derived from an EMBL/GenBank/DDBJ whole genome shotgun (WGS) entry which is preliminary data.</text>
</comment>
<dbReference type="Proteomes" id="UP001175211">
    <property type="component" value="Unassembled WGS sequence"/>
</dbReference>
<dbReference type="EMBL" id="JAUEPS010000004">
    <property type="protein sequence ID" value="KAK0466237.1"/>
    <property type="molecule type" value="Genomic_DNA"/>
</dbReference>
<dbReference type="InterPro" id="IPR036396">
    <property type="entry name" value="Cyt_P450_sf"/>
</dbReference>
<dbReference type="SUPFAM" id="SSF48264">
    <property type="entry name" value="Cytochrome P450"/>
    <property type="match status" value="1"/>
</dbReference>
<dbReference type="GeneID" id="85355070"/>
<dbReference type="Pfam" id="PF00067">
    <property type="entry name" value="p450"/>
    <property type="match status" value="1"/>
</dbReference>
<dbReference type="PANTHER" id="PTHR24304:SF2">
    <property type="entry name" value="24-HYDROXYCHOLESTEROL 7-ALPHA-HYDROXYLASE"/>
    <property type="match status" value="1"/>
</dbReference>
<dbReference type="PANTHER" id="PTHR24304">
    <property type="entry name" value="CYTOCHROME P450 FAMILY 7"/>
    <property type="match status" value="1"/>
</dbReference>
<dbReference type="InterPro" id="IPR050529">
    <property type="entry name" value="CYP450_sterol_14alpha_dmase"/>
</dbReference>
<dbReference type="AlphaFoldDB" id="A0AA39NIG1"/>
<organism evidence="7 8">
    <name type="scientific">Armillaria tabescens</name>
    <name type="common">Ringless honey mushroom</name>
    <name type="synonym">Agaricus tabescens</name>
    <dbReference type="NCBI Taxonomy" id="1929756"/>
    <lineage>
        <taxon>Eukaryota</taxon>
        <taxon>Fungi</taxon>
        <taxon>Dikarya</taxon>
        <taxon>Basidiomycota</taxon>
        <taxon>Agaricomycotina</taxon>
        <taxon>Agaricomycetes</taxon>
        <taxon>Agaricomycetidae</taxon>
        <taxon>Agaricales</taxon>
        <taxon>Marasmiineae</taxon>
        <taxon>Physalacriaceae</taxon>
        <taxon>Desarmillaria</taxon>
    </lineage>
</organism>
<evidence type="ECO:0000256" key="2">
    <source>
        <dbReference type="ARBA" id="ARBA00010617"/>
    </source>
</evidence>
<sequence>MFYYFLQDIWQERPLLLSGIPVVLVFLVLYRRSQWSRSSQAPTVPYIIPWLGSAISMGKNPDAFFADCTARFGPVFRVVAAGRTMTYITSSNLISAIYRDSKTFEFAPIRKEMSITVFEMSHEAVYNGFMQQEYFPMHHRLLSQTAIPPLLSRYAELAEKSIIESLTTRTAKGKALLSEFILLASYDAAAYAFFGTKFPAKETYPGFRTFDNKFHLIAGEMPYFLVKDARKAWEGVVDIIDKYLAQGPHEDAYELIDWLSTRAEGAGWSRKDVASALGTELWALEANAIVVAFWVIVLSLQQHPDGLGLEPLVAEIDKARPAHPENNDWIITASMPLLISTIKETLRLTTSTFSIRRVTKDTVFAGYELEEDSRVICVTRAVHMDEEIHEDAHRFIPDRYMKIDAGQRLFKGGKEIRDHSMPFGGGVSICEGRHFALTELKIMLTLLLMHTKIEIDSERGPQPAVELCTDRMGVGAMPPKGDLNVIIRPRTV</sequence>
<dbReference type="RefSeq" id="XP_060337064.1">
    <property type="nucleotide sequence ID" value="XM_060471522.1"/>
</dbReference>
<dbReference type="Gene3D" id="1.10.630.10">
    <property type="entry name" value="Cytochrome P450"/>
    <property type="match status" value="1"/>
</dbReference>
<keyword evidence="3 6" id="KW-0349">Heme</keyword>
<evidence type="ECO:0000313" key="8">
    <source>
        <dbReference type="Proteomes" id="UP001175211"/>
    </source>
</evidence>
<dbReference type="GO" id="GO:0020037">
    <property type="term" value="F:heme binding"/>
    <property type="evidence" value="ECO:0007669"/>
    <property type="project" value="InterPro"/>
</dbReference>
<dbReference type="GO" id="GO:0016705">
    <property type="term" value="F:oxidoreductase activity, acting on paired donors, with incorporation or reduction of molecular oxygen"/>
    <property type="evidence" value="ECO:0007669"/>
    <property type="project" value="InterPro"/>
</dbReference>
<keyword evidence="4 6" id="KW-0479">Metal-binding</keyword>
<accession>A0AA39NIG1</accession>
<evidence type="ECO:0000256" key="6">
    <source>
        <dbReference type="PIRSR" id="PIRSR602403-1"/>
    </source>
</evidence>
<protein>
    <submittedName>
        <fullName evidence="7">Cytochrome P450</fullName>
    </submittedName>
</protein>
<dbReference type="InterPro" id="IPR002403">
    <property type="entry name" value="Cyt_P450_E_grp-IV"/>
</dbReference>
<keyword evidence="8" id="KW-1185">Reference proteome</keyword>
<dbReference type="GO" id="GO:0005506">
    <property type="term" value="F:iron ion binding"/>
    <property type="evidence" value="ECO:0007669"/>
    <property type="project" value="InterPro"/>
</dbReference>
<evidence type="ECO:0000313" key="7">
    <source>
        <dbReference type="EMBL" id="KAK0466237.1"/>
    </source>
</evidence>
<evidence type="ECO:0000256" key="5">
    <source>
        <dbReference type="ARBA" id="ARBA00023004"/>
    </source>
</evidence>
<evidence type="ECO:0000256" key="3">
    <source>
        <dbReference type="ARBA" id="ARBA00022617"/>
    </source>
</evidence>
<evidence type="ECO:0000256" key="4">
    <source>
        <dbReference type="ARBA" id="ARBA00022723"/>
    </source>
</evidence>
<keyword evidence="5 6" id="KW-0408">Iron</keyword>
<dbReference type="GO" id="GO:0008395">
    <property type="term" value="F:steroid hydroxylase activity"/>
    <property type="evidence" value="ECO:0007669"/>
    <property type="project" value="TreeGrafter"/>
</dbReference>
<name>A0AA39NIG1_ARMTA</name>
<dbReference type="PRINTS" id="PR00465">
    <property type="entry name" value="EP450IV"/>
</dbReference>
<reference evidence="7" key="1">
    <citation type="submission" date="2023-06" db="EMBL/GenBank/DDBJ databases">
        <authorList>
            <consortium name="Lawrence Berkeley National Laboratory"/>
            <person name="Ahrendt S."/>
            <person name="Sahu N."/>
            <person name="Indic B."/>
            <person name="Wong-Bajracharya J."/>
            <person name="Merenyi Z."/>
            <person name="Ke H.-M."/>
            <person name="Monk M."/>
            <person name="Kocsube S."/>
            <person name="Drula E."/>
            <person name="Lipzen A."/>
            <person name="Balint B."/>
            <person name="Henrissat B."/>
            <person name="Andreopoulos B."/>
            <person name="Martin F.M."/>
            <person name="Harder C.B."/>
            <person name="Rigling D."/>
            <person name="Ford K.L."/>
            <person name="Foster G.D."/>
            <person name="Pangilinan J."/>
            <person name="Papanicolaou A."/>
            <person name="Barry K."/>
            <person name="LaButti K."/>
            <person name="Viragh M."/>
            <person name="Koriabine M."/>
            <person name="Yan M."/>
            <person name="Riley R."/>
            <person name="Champramary S."/>
            <person name="Plett K.L."/>
            <person name="Tsai I.J."/>
            <person name="Slot J."/>
            <person name="Sipos G."/>
            <person name="Plett J."/>
            <person name="Nagy L.G."/>
            <person name="Grigoriev I.V."/>
        </authorList>
    </citation>
    <scope>NUCLEOTIDE SEQUENCE</scope>
    <source>
        <strain evidence="7">CCBAS 213</strain>
    </source>
</reference>
<comment type="cofactor">
    <cofactor evidence="1 6">
        <name>heme</name>
        <dbReference type="ChEBI" id="CHEBI:30413"/>
    </cofactor>
</comment>
<feature type="binding site" description="axial binding residue" evidence="6">
    <location>
        <position position="430"/>
    </location>
    <ligand>
        <name>heme</name>
        <dbReference type="ChEBI" id="CHEBI:30413"/>
    </ligand>
    <ligandPart>
        <name>Fe</name>
        <dbReference type="ChEBI" id="CHEBI:18248"/>
    </ligandPart>
</feature>
<comment type="similarity">
    <text evidence="2">Belongs to the cytochrome P450 family.</text>
</comment>
<proteinExistence type="inferred from homology"/>
<gene>
    <name evidence="7" type="ORF">EV420DRAFT_1510697</name>
</gene>
<evidence type="ECO:0000256" key="1">
    <source>
        <dbReference type="ARBA" id="ARBA00001971"/>
    </source>
</evidence>
<dbReference type="InterPro" id="IPR001128">
    <property type="entry name" value="Cyt_P450"/>
</dbReference>